<protein>
    <submittedName>
        <fullName evidence="3">Sensor histidine kinase</fullName>
        <ecNumber evidence="3">2.7.13.3</ecNumber>
    </submittedName>
</protein>
<keyword evidence="3" id="KW-0808">Transferase</keyword>
<dbReference type="Pfam" id="PF06580">
    <property type="entry name" value="His_kinase"/>
    <property type="match status" value="1"/>
</dbReference>
<keyword evidence="1" id="KW-0472">Membrane</keyword>
<dbReference type="Proteomes" id="UP001597545">
    <property type="component" value="Unassembled WGS sequence"/>
</dbReference>
<proteinExistence type="predicted"/>
<feature type="transmembrane region" description="Helical" evidence="1">
    <location>
        <begin position="42"/>
        <end position="60"/>
    </location>
</feature>
<keyword evidence="3" id="KW-0418">Kinase</keyword>
<evidence type="ECO:0000259" key="2">
    <source>
        <dbReference type="Pfam" id="PF06580"/>
    </source>
</evidence>
<dbReference type="PANTHER" id="PTHR34220">
    <property type="entry name" value="SENSOR HISTIDINE KINASE YPDA"/>
    <property type="match status" value="1"/>
</dbReference>
<reference evidence="4" key="1">
    <citation type="journal article" date="2019" name="Int. J. Syst. Evol. Microbiol.">
        <title>The Global Catalogue of Microorganisms (GCM) 10K type strain sequencing project: providing services to taxonomists for standard genome sequencing and annotation.</title>
        <authorList>
            <consortium name="The Broad Institute Genomics Platform"/>
            <consortium name="The Broad Institute Genome Sequencing Center for Infectious Disease"/>
            <person name="Wu L."/>
            <person name="Ma J."/>
        </authorList>
    </citation>
    <scope>NUCLEOTIDE SEQUENCE [LARGE SCALE GENOMIC DNA]</scope>
    <source>
        <strain evidence="4">KCTC 42662</strain>
    </source>
</reference>
<dbReference type="PANTHER" id="PTHR34220:SF7">
    <property type="entry name" value="SENSOR HISTIDINE KINASE YPDA"/>
    <property type="match status" value="1"/>
</dbReference>
<gene>
    <name evidence="3" type="ORF">ACFSR5_08995</name>
</gene>
<feature type="transmembrane region" description="Helical" evidence="1">
    <location>
        <begin position="81"/>
        <end position="102"/>
    </location>
</feature>
<dbReference type="EC" id="2.7.13.3" evidence="3"/>
<feature type="domain" description="Signal transduction histidine kinase internal region" evidence="2">
    <location>
        <begin position="165"/>
        <end position="242"/>
    </location>
</feature>
<comment type="caution">
    <text evidence="3">The sequence shown here is derived from an EMBL/GenBank/DDBJ whole genome shotgun (WGS) entry which is preliminary data.</text>
</comment>
<dbReference type="EMBL" id="JBHULR010000003">
    <property type="protein sequence ID" value="MFD2547778.1"/>
    <property type="molecule type" value="Genomic_DNA"/>
</dbReference>
<organism evidence="3 4">
    <name type="scientific">Sphingobacterium suaedae</name>
    <dbReference type="NCBI Taxonomy" id="1686402"/>
    <lineage>
        <taxon>Bacteria</taxon>
        <taxon>Pseudomonadati</taxon>
        <taxon>Bacteroidota</taxon>
        <taxon>Sphingobacteriia</taxon>
        <taxon>Sphingobacteriales</taxon>
        <taxon>Sphingobacteriaceae</taxon>
        <taxon>Sphingobacterium</taxon>
    </lineage>
</organism>
<keyword evidence="1" id="KW-1133">Transmembrane helix</keyword>
<accession>A0ABW5KH65</accession>
<evidence type="ECO:0000313" key="4">
    <source>
        <dbReference type="Proteomes" id="UP001597545"/>
    </source>
</evidence>
<evidence type="ECO:0000313" key="3">
    <source>
        <dbReference type="EMBL" id="MFD2547778.1"/>
    </source>
</evidence>
<sequence length="348" mass="40521">MKRILLVFFAFVLLYVVTFIIDPYSPYWDGYFKRQSLALDLLFSFLLCFLYSETSIFISARLNKRMPWTENPVKRFLVEAILVLWSVLLINFIGDSAAVLFINEPCGGIWREVSNEEARGMLQWTVVSVMIAFMIVAVNTGNYLIQNWKNAAVRASELNQMATEAELQSLKMQIDPHFVFNNLSVLSELILEDQQLGYEYAENFSKIYRYMLVNSKKDVIPLDDELRFLHSYIFLIENRFGEGVRFLIHVVREARQYFTPPLTLQLLVENALKHNKTSKKDPLLVRIYTLDAQTLVVENNCLPIERDQDSSGIGIRNIIRRYNLLGEREPEVKLEGDLFKIIIPLIKR</sequence>
<feature type="transmembrane region" description="Helical" evidence="1">
    <location>
        <begin position="122"/>
        <end position="145"/>
    </location>
</feature>
<dbReference type="RefSeq" id="WP_380902859.1">
    <property type="nucleotide sequence ID" value="NZ_JBHUEG010000007.1"/>
</dbReference>
<dbReference type="InterPro" id="IPR050640">
    <property type="entry name" value="Bact_2-comp_sensor_kinase"/>
</dbReference>
<name>A0ABW5KH65_9SPHI</name>
<dbReference type="GO" id="GO:0004673">
    <property type="term" value="F:protein histidine kinase activity"/>
    <property type="evidence" value="ECO:0007669"/>
    <property type="project" value="UniProtKB-EC"/>
</dbReference>
<keyword evidence="4" id="KW-1185">Reference proteome</keyword>
<dbReference type="InterPro" id="IPR010559">
    <property type="entry name" value="Sig_transdc_His_kin_internal"/>
</dbReference>
<evidence type="ECO:0000256" key="1">
    <source>
        <dbReference type="SAM" id="Phobius"/>
    </source>
</evidence>
<keyword evidence="1" id="KW-0812">Transmembrane</keyword>